<dbReference type="EMBL" id="FJVC01000174">
    <property type="protein sequence ID" value="CZT44467.1"/>
    <property type="molecule type" value="Genomic_DNA"/>
</dbReference>
<accession>A0A1E1M5T9</accession>
<name>A0A1E1M5T9_RHYSE</name>
<proteinExistence type="predicted"/>
<keyword evidence="2" id="KW-1185">Reference proteome</keyword>
<evidence type="ECO:0000313" key="1">
    <source>
        <dbReference type="EMBL" id="CZT44467.1"/>
    </source>
</evidence>
<reference evidence="2" key="1">
    <citation type="submission" date="2016-03" db="EMBL/GenBank/DDBJ databases">
        <authorList>
            <person name="Guldener U."/>
        </authorList>
    </citation>
    <scope>NUCLEOTIDE SEQUENCE [LARGE SCALE GENOMIC DNA]</scope>
</reference>
<evidence type="ECO:0000313" key="2">
    <source>
        <dbReference type="Proteomes" id="UP000177625"/>
    </source>
</evidence>
<dbReference type="AlphaFoldDB" id="A0A1E1M5T9"/>
<organism evidence="1 2">
    <name type="scientific">Rhynchosporium secalis</name>
    <name type="common">Barley scald fungus</name>
    <dbReference type="NCBI Taxonomy" id="38038"/>
    <lineage>
        <taxon>Eukaryota</taxon>
        <taxon>Fungi</taxon>
        <taxon>Dikarya</taxon>
        <taxon>Ascomycota</taxon>
        <taxon>Pezizomycotina</taxon>
        <taxon>Leotiomycetes</taxon>
        <taxon>Helotiales</taxon>
        <taxon>Ploettnerulaceae</taxon>
        <taxon>Rhynchosporium</taxon>
    </lineage>
</organism>
<gene>
    <name evidence="1" type="ORF">RSE6_04637</name>
</gene>
<dbReference type="Proteomes" id="UP000177625">
    <property type="component" value="Unassembled WGS sequence"/>
</dbReference>
<sequence length="181" mass="21033">MTCRDEVGRSYYIAAEALDKHRGDVSSHAALLQISPRPATSAADLYPWIPSNAKWTGSSHLPEEQEGDKRLPWHRCTTPNDHPHLICQRLDAIGDGTKGEVEWLHESRLIDRRWGFVLNMRRMIERWRSQREPANENEVIRKTMRPFYPFGQPIRQVVRGVPRFRVFFALTELGGFEVRSL</sequence>
<protein>
    <submittedName>
        <fullName evidence="1">Uncharacterized protein</fullName>
    </submittedName>
</protein>